<keyword evidence="3" id="KW-1185">Reference proteome</keyword>
<dbReference type="EMBL" id="ADCP02000001">
    <property type="protein sequence ID" value="EFV44807.1"/>
    <property type="molecule type" value="Genomic_DNA"/>
</dbReference>
<dbReference type="AlphaFoldDB" id="E5Y540"/>
<feature type="signal peptide" evidence="1">
    <location>
        <begin position="1"/>
        <end position="20"/>
    </location>
</feature>
<dbReference type="STRING" id="563192.HMPREF0179_01303"/>
<dbReference type="GeneID" id="78086431"/>
<keyword evidence="1" id="KW-0732">Signal</keyword>
<dbReference type="OrthoDB" id="9801336at2"/>
<comment type="caution">
    <text evidence="2">The sequence shown here is derived from an EMBL/GenBank/DDBJ whole genome shotgun (WGS) entry which is preliminary data.</text>
</comment>
<protein>
    <recommendedName>
        <fullName evidence="4">Alginate export domain-containing protein</fullName>
    </recommendedName>
</protein>
<sequence length="434" mass="48897">MKTLFRACAVCLFWFGFAHAAVEGDPFSDGKAFSDLHAIEASDTFLLGGFAESRNQFSLNDPETPISLRQKVQVEALWRRDVLSLFGSLEGSYEGAAHTWPGDHSPWKADLRELYLTYDTDNIDIFLGRKTHRWGTGDGINPMDLINPLDTRDPVTTGRADNRLPVWLFSGTVSGNGMSFEGVFLPKAEVNALPRSGNPWEPRALRELRRQRDDGLFTITAPDEPDRWFRDVEYGGRLSANLGGWDLALMAFHGFVDNPMFVSRNNGGGMRWTAEYPRFTAFGTSFAKGFGSQTVRGEVAYKPRFPVQGSFGFHRADLWQGVLGWDYDIDSKYYLNFQLFGDVQEGSEASGSRTWHGATYEISGKWFRDALKTGVRGKLYTSGEGTLTEVFLEYELDDHWKASTGVMFWTGGEDTILGEYTDNDFVYLTLRYAF</sequence>
<evidence type="ECO:0000313" key="3">
    <source>
        <dbReference type="Proteomes" id="UP000006034"/>
    </source>
</evidence>
<dbReference type="eggNOG" id="ENOG5032MWF">
    <property type="taxonomic scope" value="Bacteria"/>
</dbReference>
<organism evidence="2 3">
    <name type="scientific">Bilophila wadsworthia (strain 3_1_6)</name>
    <dbReference type="NCBI Taxonomy" id="563192"/>
    <lineage>
        <taxon>Bacteria</taxon>
        <taxon>Pseudomonadati</taxon>
        <taxon>Thermodesulfobacteriota</taxon>
        <taxon>Desulfovibrionia</taxon>
        <taxon>Desulfovibrionales</taxon>
        <taxon>Desulfovibrionaceae</taxon>
        <taxon>Bilophila</taxon>
    </lineage>
</organism>
<feature type="chain" id="PRO_5003200730" description="Alginate export domain-containing protein" evidence="1">
    <location>
        <begin position="21"/>
        <end position="434"/>
    </location>
</feature>
<dbReference type="RefSeq" id="WP_005026347.1">
    <property type="nucleotide sequence ID" value="NZ_KE150238.1"/>
</dbReference>
<accession>E5Y540</accession>
<evidence type="ECO:0000313" key="2">
    <source>
        <dbReference type="EMBL" id="EFV44807.1"/>
    </source>
</evidence>
<reference evidence="2 3" key="1">
    <citation type="submission" date="2010-10" db="EMBL/GenBank/DDBJ databases">
        <authorList>
            <consortium name="The Broad Institute Genome Sequencing Platform"/>
            <person name="Ward D."/>
            <person name="Earl A."/>
            <person name="Feldgarden M."/>
            <person name="Young S.K."/>
            <person name="Gargeya S."/>
            <person name="Zeng Q."/>
            <person name="Alvarado L."/>
            <person name="Berlin A."/>
            <person name="Bochicchio J."/>
            <person name="Chapman S.B."/>
            <person name="Chen Z."/>
            <person name="Freedman E."/>
            <person name="Gellesch M."/>
            <person name="Goldberg J."/>
            <person name="Griggs A."/>
            <person name="Gujja S."/>
            <person name="Heilman E."/>
            <person name="Heiman D."/>
            <person name="Howarth C."/>
            <person name="Mehta T."/>
            <person name="Neiman D."/>
            <person name="Pearson M."/>
            <person name="Roberts A."/>
            <person name="Saif S."/>
            <person name="Shea T."/>
            <person name="Shenoy N."/>
            <person name="Sisk P."/>
            <person name="Stolte C."/>
            <person name="Sykes S."/>
            <person name="White J."/>
            <person name="Yandava C."/>
            <person name="Allen-Vercoe E."/>
            <person name="Sibley C."/>
            <person name="Ambrose C.E."/>
            <person name="Strauss J."/>
            <person name="Daigneault M."/>
            <person name="Haas B."/>
            <person name="Nusbaum C."/>
            <person name="Birren B."/>
        </authorList>
    </citation>
    <scope>NUCLEOTIDE SEQUENCE [LARGE SCALE GENOMIC DNA]</scope>
    <source>
        <strain evidence="2 3">3_1_6</strain>
    </source>
</reference>
<proteinExistence type="predicted"/>
<reference evidence="2 3" key="2">
    <citation type="submission" date="2013-04" db="EMBL/GenBank/DDBJ databases">
        <title>The Genome Sequence of Bilophila wadsworthia 3_1_6.</title>
        <authorList>
            <consortium name="The Broad Institute Genomics Platform"/>
            <person name="Earl A."/>
            <person name="Ward D."/>
            <person name="Feldgarden M."/>
            <person name="Gevers D."/>
            <person name="Sibley C."/>
            <person name="Strauss J."/>
            <person name="Allen-Vercoe E."/>
            <person name="Walker B."/>
            <person name="Young S."/>
            <person name="Zeng Q."/>
            <person name="Gargeya S."/>
            <person name="Fitzgerald M."/>
            <person name="Haas B."/>
            <person name="Abouelleil A."/>
            <person name="Allen A.W."/>
            <person name="Alvarado L."/>
            <person name="Arachchi H.M."/>
            <person name="Berlin A.M."/>
            <person name="Chapman S.B."/>
            <person name="Gainer-Dewar J."/>
            <person name="Goldberg J."/>
            <person name="Griggs A."/>
            <person name="Gujja S."/>
            <person name="Hansen M."/>
            <person name="Howarth C."/>
            <person name="Imamovic A."/>
            <person name="Ireland A."/>
            <person name="Larimer J."/>
            <person name="McCowan C."/>
            <person name="Murphy C."/>
            <person name="Pearson M."/>
            <person name="Poon T.W."/>
            <person name="Priest M."/>
            <person name="Roberts A."/>
            <person name="Saif S."/>
            <person name="Shea T."/>
            <person name="Sisk P."/>
            <person name="Sykes S."/>
            <person name="Wortman J."/>
            <person name="Nusbaum C."/>
            <person name="Birren B."/>
        </authorList>
    </citation>
    <scope>NUCLEOTIDE SEQUENCE [LARGE SCALE GENOMIC DNA]</scope>
    <source>
        <strain evidence="2 3">3_1_6</strain>
    </source>
</reference>
<evidence type="ECO:0008006" key="4">
    <source>
        <dbReference type="Google" id="ProtNLM"/>
    </source>
</evidence>
<name>E5Y540_BILW3</name>
<dbReference type="Proteomes" id="UP000006034">
    <property type="component" value="Unassembled WGS sequence"/>
</dbReference>
<dbReference type="HOGENOM" id="CLU_631162_0_0_7"/>
<evidence type="ECO:0000256" key="1">
    <source>
        <dbReference type="SAM" id="SignalP"/>
    </source>
</evidence>
<gene>
    <name evidence="2" type="ORF">HMPREF0179_01303</name>
</gene>